<reference evidence="4 5" key="1">
    <citation type="submission" date="2020-06" db="EMBL/GenBank/DDBJ databases">
        <authorList>
            <person name="Li R."/>
            <person name="Bekaert M."/>
        </authorList>
    </citation>
    <scope>NUCLEOTIDE SEQUENCE [LARGE SCALE GENOMIC DNA]</scope>
    <source>
        <strain evidence="5">wild</strain>
    </source>
</reference>
<keyword evidence="1" id="KW-0479">Metal-binding</keyword>
<dbReference type="PROSITE" id="PS50158">
    <property type="entry name" value="ZF_CCHC"/>
    <property type="match status" value="1"/>
</dbReference>
<protein>
    <recommendedName>
        <fullName evidence="3">CCHC-type domain-containing protein</fullName>
    </recommendedName>
</protein>
<organism evidence="4 5">
    <name type="scientific">Mytilus coruscus</name>
    <name type="common">Sea mussel</name>
    <dbReference type="NCBI Taxonomy" id="42192"/>
    <lineage>
        <taxon>Eukaryota</taxon>
        <taxon>Metazoa</taxon>
        <taxon>Spiralia</taxon>
        <taxon>Lophotrochozoa</taxon>
        <taxon>Mollusca</taxon>
        <taxon>Bivalvia</taxon>
        <taxon>Autobranchia</taxon>
        <taxon>Pteriomorphia</taxon>
        <taxon>Mytilida</taxon>
        <taxon>Mytiloidea</taxon>
        <taxon>Mytilidae</taxon>
        <taxon>Mytilinae</taxon>
        <taxon>Mytilus</taxon>
    </lineage>
</organism>
<name>A0A6J8CC40_MYTCO</name>
<dbReference type="OrthoDB" id="6154981at2759"/>
<gene>
    <name evidence="4" type="ORF">MCOR_27324</name>
</gene>
<evidence type="ECO:0000313" key="5">
    <source>
        <dbReference type="Proteomes" id="UP000507470"/>
    </source>
</evidence>
<dbReference type="Proteomes" id="UP000507470">
    <property type="component" value="Unassembled WGS sequence"/>
</dbReference>
<keyword evidence="1" id="KW-0862">Zinc</keyword>
<accession>A0A6J8CC40</accession>
<evidence type="ECO:0000259" key="3">
    <source>
        <dbReference type="PROSITE" id="PS50158"/>
    </source>
</evidence>
<evidence type="ECO:0000256" key="2">
    <source>
        <dbReference type="SAM" id="MobiDB-lite"/>
    </source>
</evidence>
<keyword evidence="1" id="KW-0863">Zinc-finger</keyword>
<keyword evidence="5" id="KW-1185">Reference proteome</keyword>
<dbReference type="EMBL" id="CACVKT020004972">
    <property type="protein sequence ID" value="CAC5392387.1"/>
    <property type="molecule type" value="Genomic_DNA"/>
</dbReference>
<dbReference type="Pfam" id="PF00098">
    <property type="entry name" value="zf-CCHC"/>
    <property type="match status" value="1"/>
</dbReference>
<dbReference type="InterPro" id="IPR001878">
    <property type="entry name" value="Znf_CCHC"/>
</dbReference>
<evidence type="ECO:0000256" key="1">
    <source>
        <dbReference type="PROSITE-ProRule" id="PRU00047"/>
    </source>
</evidence>
<dbReference type="GO" id="GO:0008270">
    <property type="term" value="F:zinc ion binding"/>
    <property type="evidence" value="ECO:0007669"/>
    <property type="project" value="UniProtKB-KW"/>
</dbReference>
<feature type="region of interest" description="Disordered" evidence="2">
    <location>
        <begin position="65"/>
        <end position="96"/>
    </location>
</feature>
<sequence length="234" mass="26397">MQNEQINSATQRIGEGIDLLTHRQKLVKMADQSESGWKTVEEYQTNSLADNSEDEKRIRRADVRAAQNMKAERKTKKSRFTPISQSTSTRSSAPIPVQISLPVHRPGKCYECGKPGHWRKDHAAMSMTQNFDKITRLVASLVGQIISMQAAMGSLVRLRTRSLYECIMQKASWDSLVFIKEMAFDVVGMWKENVDFLNGKELLDDKSAPVWCTPIPLIQASVGIQLGQTIEDEI</sequence>
<dbReference type="GO" id="GO:0003676">
    <property type="term" value="F:nucleic acid binding"/>
    <property type="evidence" value="ECO:0007669"/>
    <property type="project" value="InterPro"/>
</dbReference>
<feature type="domain" description="CCHC-type" evidence="3">
    <location>
        <begin position="108"/>
        <end position="121"/>
    </location>
</feature>
<evidence type="ECO:0000313" key="4">
    <source>
        <dbReference type="EMBL" id="CAC5392387.1"/>
    </source>
</evidence>
<proteinExistence type="predicted"/>
<dbReference type="AlphaFoldDB" id="A0A6J8CC40"/>
<feature type="compositionally biased region" description="Polar residues" evidence="2">
    <location>
        <begin position="81"/>
        <end position="92"/>
    </location>
</feature>